<feature type="domain" description="RING-type" evidence="17">
    <location>
        <begin position="162"/>
        <end position="448"/>
    </location>
</feature>
<comment type="caution">
    <text evidence="18">The sequence shown here is derived from an EMBL/GenBank/DDBJ whole genome shotgun (WGS) entry which is preliminary data.</text>
</comment>
<evidence type="ECO:0000256" key="13">
    <source>
        <dbReference type="ARBA" id="ARBA00023136"/>
    </source>
</evidence>
<reference evidence="18" key="2">
    <citation type="journal article" date="2018" name="Environ. Sci. Technol.">
        <title>The Toxicogenome of Hyalella azteca: A Model for Sediment Ecotoxicology and Evolutionary Toxicology.</title>
        <authorList>
            <person name="Poynton H.C."/>
            <person name="Hasenbein S."/>
            <person name="Benoit J.B."/>
            <person name="Sepulveda M.S."/>
            <person name="Poelchau M.F."/>
            <person name="Hughes D.S.T."/>
            <person name="Murali S.C."/>
            <person name="Chen S."/>
            <person name="Glastad K.M."/>
            <person name="Goodisman M.A.D."/>
            <person name="Werren J.H."/>
            <person name="Vineis J.H."/>
            <person name="Bowen J.L."/>
            <person name="Friedrich M."/>
            <person name="Jones J."/>
            <person name="Robertson H.M."/>
            <person name="Feyereisen R."/>
            <person name="Mechler-Hickson A."/>
            <person name="Mathers N."/>
            <person name="Lee C.E."/>
            <person name="Colbourne J.K."/>
            <person name="Biales A."/>
            <person name="Johnston J.S."/>
            <person name="Wellborn G.A."/>
            <person name="Rosendale A.J."/>
            <person name="Cridge A.G."/>
            <person name="Munoz-Torres M.C."/>
            <person name="Bain P.A."/>
            <person name="Manny A.R."/>
            <person name="Major K.M."/>
            <person name="Lambert F.N."/>
            <person name="Vulpe C.D."/>
            <person name="Tuck P."/>
            <person name="Blalock B.J."/>
            <person name="Lin Y.Y."/>
            <person name="Smith M.E."/>
            <person name="Ochoa-Acuna H."/>
            <person name="Chen M.M."/>
            <person name="Childers C.P."/>
            <person name="Qu J."/>
            <person name="Dugan S."/>
            <person name="Lee S.L."/>
            <person name="Chao H."/>
            <person name="Dinh H."/>
            <person name="Han Y."/>
            <person name="Doddapaneni H."/>
            <person name="Worley K.C."/>
            <person name="Muzny D.M."/>
            <person name="Gibbs R.A."/>
            <person name="Richards S."/>
        </authorList>
    </citation>
    <scope>NUCLEOTIDE SEQUENCE</scope>
    <source>
        <strain evidence="18">HAZT.00-mixed</strain>
        <tissue evidence="18">Whole organism</tissue>
    </source>
</reference>
<evidence type="ECO:0000313" key="18">
    <source>
        <dbReference type="EMBL" id="KAA0202653.1"/>
    </source>
</evidence>
<dbReference type="Gene3D" id="1.20.120.1750">
    <property type="match status" value="1"/>
</dbReference>
<keyword evidence="5" id="KW-0808">Transferase</keyword>
<evidence type="ECO:0000259" key="17">
    <source>
        <dbReference type="PROSITE" id="PS51873"/>
    </source>
</evidence>
<dbReference type="InterPro" id="IPR013083">
    <property type="entry name" value="Znf_RING/FYVE/PHD"/>
</dbReference>
<dbReference type="GO" id="GO:0031090">
    <property type="term" value="C:organelle membrane"/>
    <property type="evidence" value="ECO:0007669"/>
    <property type="project" value="UniProtKB-ARBA"/>
</dbReference>
<dbReference type="Proteomes" id="UP000711488">
    <property type="component" value="Unassembled WGS sequence"/>
</dbReference>
<dbReference type="Pfam" id="PF01485">
    <property type="entry name" value="IBR"/>
    <property type="match status" value="2"/>
</dbReference>
<dbReference type="PANTHER" id="PTHR11685">
    <property type="entry name" value="RBR FAMILY RING FINGER AND IBR DOMAIN-CONTAINING"/>
    <property type="match status" value="1"/>
</dbReference>
<keyword evidence="11" id="KW-0862">Zinc</keyword>
<keyword evidence="12 16" id="KW-1133">Transmembrane helix</keyword>
<dbReference type="InterPro" id="IPR031127">
    <property type="entry name" value="E3_UB_ligase_RBR"/>
</dbReference>
<feature type="region of interest" description="Disordered" evidence="15">
    <location>
        <begin position="1"/>
        <end position="23"/>
    </location>
</feature>
<evidence type="ECO:0000256" key="1">
    <source>
        <dbReference type="ARBA" id="ARBA00001798"/>
    </source>
</evidence>
<comment type="catalytic activity">
    <reaction evidence="1">
        <text>[E2 ubiquitin-conjugating enzyme]-S-ubiquitinyl-L-cysteine + [acceptor protein]-L-lysine = [E2 ubiquitin-conjugating enzyme]-L-cysteine + [acceptor protein]-N(6)-ubiquitinyl-L-lysine.</text>
        <dbReference type="EC" id="2.3.2.31"/>
    </reaction>
</comment>
<feature type="transmembrane region" description="Helical" evidence="16">
    <location>
        <begin position="462"/>
        <end position="488"/>
    </location>
</feature>
<reference evidence="18" key="3">
    <citation type="submission" date="2019-06" db="EMBL/GenBank/DDBJ databases">
        <authorList>
            <person name="Poynton C."/>
            <person name="Hasenbein S."/>
            <person name="Benoit J.B."/>
            <person name="Sepulveda M.S."/>
            <person name="Poelchau M.F."/>
            <person name="Murali S.C."/>
            <person name="Chen S."/>
            <person name="Glastad K.M."/>
            <person name="Werren J.H."/>
            <person name="Vineis J.H."/>
            <person name="Bowen J.L."/>
            <person name="Friedrich M."/>
            <person name="Jones J."/>
            <person name="Robertson H.M."/>
            <person name="Feyereisen R."/>
            <person name="Mechler-Hickson A."/>
            <person name="Mathers N."/>
            <person name="Lee C.E."/>
            <person name="Colbourne J.K."/>
            <person name="Biales A."/>
            <person name="Johnston J.S."/>
            <person name="Wellborn G.A."/>
            <person name="Rosendale A.J."/>
            <person name="Cridge A.G."/>
            <person name="Munoz-Torres M.C."/>
            <person name="Bain P.A."/>
            <person name="Manny A.R."/>
            <person name="Major K.M."/>
            <person name="Lambert F.N."/>
            <person name="Vulpe C.D."/>
            <person name="Tuck P."/>
            <person name="Blalock B.J."/>
            <person name="Lin Y.-Y."/>
            <person name="Smith M.E."/>
            <person name="Ochoa-Acuna H."/>
            <person name="Chen M.-J.M."/>
            <person name="Childers C.P."/>
            <person name="Qu J."/>
            <person name="Dugan S."/>
            <person name="Lee S.L."/>
            <person name="Chao H."/>
            <person name="Dinh H."/>
            <person name="Han Y."/>
            <person name="Doddapaneni H."/>
            <person name="Worley K.C."/>
            <person name="Muzny D.M."/>
            <person name="Gibbs R.A."/>
            <person name="Richards S."/>
        </authorList>
    </citation>
    <scope>NUCLEOTIDE SEQUENCE</scope>
    <source>
        <strain evidence="18">HAZT.00-mixed</strain>
        <tissue evidence="18">Whole organism</tissue>
    </source>
</reference>
<evidence type="ECO:0000256" key="4">
    <source>
        <dbReference type="ARBA" id="ARBA00012251"/>
    </source>
</evidence>
<dbReference type="GO" id="GO:0005737">
    <property type="term" value="C:cytoplasm"/>
    <property type="evidence" value="ECO:0007669"/>
    <property type="project" value="UniProtKB-ARBA"/>
</dbReference>
<dbReference type="AlphaFoldDB" id="A0A6A0HA55"/>
<evidence type="ECO:0000256" key="15">
    <source>
        <dbReference type="SAM" id="MobiDB-lite"/>
    </source>
</evidence>
<dbReference type="CDD" id="cd20352">
    <property type="entry name" value="Rcat_RBR_RNF144"/>
    <property type="match status" value="1"/>
</dbReference>
<feature type="region of interest" description="Disordered" evidence="15">
    <location>
        <begin position="38"/>
        <end position="62"/>
    </location>
</feature>
<name>A0A6A0HA55_HYAAZ</name>
<keyword evidence="13 16" id="KW-0472">Membrane</keyword>
<organism evidence="18">
    <name type="scientific">Hyalella azteca</name>
    <name type="common">Amphipod</name>
    <dbReference type="NCBI Taxonomy" id="294128"/>
    <lineage>
        <taxon>Eukaryota</taxon>
        <taxon>Metazoa</taxon>
        <taxon>Ecdysozoa</taxon>
        <taxon>Arthropoda</taxon>
        <taxon>Crustacea</taxon>
        <taxon>Multicrustacea</taxon>
        <taxon>Malacostraca</taxon>
        <taxon>Eumalacostraca</taxon>
        <taxon>Peracarida</taxon>
        <taxon>Amphipoda</taxon>
        <taxon>Senticaudata</taxon>
        <taxon>Talitrida</taxon>
        <taxon>Talitroidea</taxon>
        <taxon>Hyalellidae</taxon>
        <taxon>Hyalella</taxon>
    </lineage>
</organism>
<reference evidence="18" key="1">
    <citation type="submission" date="2014-08" db="EMBL/GenBank/DDBJ databases">
        <authorList>
            <person name="Murali S."/>
            <person name="Richards S."/>
            <person name="Bandaranaike D."/>
            <person name="Bellair M."/>
            <person name="Blankenburg K."/>
            <person name="Chao H."/>
            <person name="Dinh H."/>
            <person name="Doddapaneni H."/>
            <person name="Dugan-Rocha S."/>
            <person name="Elkadiri S."/>
            <person name="Gnanaolivu R."/>
            <person name="Hughes D."/>
            <person name="Lee S."/>
            <person name="Li M."/>
            <person name="Ming W."/>
            <person name="Munidasa M."/>
            <person name="Muniz J."/>
            <person name="Nguyen L."/>
            <person name="Osuji N."/>
            <person name="Pu L.-L."/>
            <person name="Puazo M."/>
            <person name="Skinner E."/>
            <person name="Qu C."/>
            <person name="Quiroz J."/>
            <person name="Raj R."/>
            <person name="Weissenberger G."/>
            <person name="Xin Y."/>
            <person name="Zou X."/>
            <person name="Han Y."/>
            <person name="Worley K."/>
            <person name="Muzny D."/>
            <person name="Gibbs R."/>
        </authorList>
    </citation>
    <scope>NUCLEOTIDE SEQUENCE</scope>
    <source>
        <strain evidence="18">HAZT.00-mixed</strain>
        <tissue evidence="18">Whole organism</tissue>
    </source>
</reference>
<dbReference type="EC" id="2.3.2.31" evidence="4"/>
<keyword evidence="9" id="KW-0863">Zinc-finger</keyword>
<dbReference type="OrthoDB" id="10009520at2759"/>
<evidence type="ECO:0000256" key="9">
    <source>
        <dbReference type="ARBA" id="ARBA00022771"/>
    </source>
</evidence>
<accession>A0A6A0HA55</accession>
<feature type="compositionally biased region" description="Polar residues" evidence="15">
    <location>
        <begin position="38"/>
        <end position="56"/>
    </location>
</feature>
<proteinExistence type="inferred from homology"/>
<evidence type="ECO:0000256" key="11">
    <source>
        <dbReference type="ARBA" id="ARBA00022833"/>
    </source>
</evidence>
<evidence type="ECO:0000256" key="2">
    <source>
        <dbReference type="ARBA" id="ARBA00004167"/>
    </source>
</evidence>
<dbReference type="GO" id="GO:0061630">
    <property type="term" value="F:ubiquitin protein ligase activity"/>
    <property type="evidence" value="ECO:0007669"/>
    <property type="project" value="UniProtKB-EC"/>
</dbReference>
<dbReference type="InterPro" id="IPR044066">
    <property type="entry name" value="TRIAD_supradom"/>
</dbReference>
<keyword evidence="6 16" id="KW-0812">Transmembrane</keyword>
<evidence type="ECO:0000256" key="16">
    <source>
        <dbReference type="SAM" id="Phobius"/>
    </source>
</evidence>
<comment type="subcellular location">
    <subcellularLocation>
        <location evidence="2">Membrane</location>
        <topology evidence="2">Single-pass membrane protein</topology>
    </subcellularLocation>
</comment>
<dbReference type="InterPro" id="IPR002867">
    <property type="entry name" value="IBR_dom"/>
</dbReference>
<evidence type="ECO:0000256" key="7">
    <source>
        <dbReference type="ARBA" id="ARBA00022723"/>
    </source>
</evidence>
<evidence type="ECO:0000256" key="8">
    <source>
        <dbReference type="ARBA" id="ARBA00022737"/>
    </source>
</evidence>
<dbReference type="Gene3D" id="3.30.40.10">
    <property type="entry name" value="Zinc/RING finger domain, C3HC4 (zinc finger)"/>
    <property type="match status" value="1"/>
</dbReference>
<comment type="similarity">
    <text evidence="14">Belongs to the RBR family. RNF144 subfamily.</text>
</comment>
<keyword evidence="10" id="KW-0833">Ubl conjugation pathway</keyword>
<keyword evidence="8" id="KW-0677">Repeat</keyword>
<evidence type="ECO:0000256" key="5">
    <source>
        <dbReference type="ARBA" id="ARBA00022679"/>
    </source>
</evidence>
<evidence type="ECO:0000256" key="3">
    <source>
        <dbReference type="ARBA" id="ARBA00004906"/>
    </source>
</evidence>
<evidence type="ECO:0000256" key="10">
    <source>
        <dbReference type="ARBA" id="ARBA00022786"/>
    </source>
</evidence>
<evidence type="ECO:0000256" key="12">
    <source>
        <dbReference type="ARBA" id="ARBA00022989"/>
    </source>
</evidence>
<dbReference type="GO" id="GO:0016567">
    <property type="term" value="P:protein ubiquitination"/>
    <property type="evidence" value="ECO:0007669"/>
    <property type="project" value="InterPro"/>
</dbReference>
<keyword evidence="7" id="KW-0479">Metal-binding</keyword>
<dbReference type="CDD" id="cd20335">
    <property type="entry name" value="BRcat_RBR"/>
    <property type="match status" value="1"/>
</dbReference>
<protein>
    <recommendedName>
        <fullName evidence="4">RBR-type E3 ubiquitin transferase</fullName>
        <ecNumber evidence="4">2.3.2.31</ecNumber>
    </recommendedName>
</protein>
<dbReference type="PROSITE" id="PS51873">
    <property type="entry name" value="TRIAD"/>
    <property type="match status" value="1"/>
</dbReference>
<evidence type="ECO:0000256" key="14">
    <source>
        <dbReference type="ARBA" id="ARBA00038342"/>
    </source>
</evidence>
<dbReference type="SUPFAM" id="SSF57850">
    <property type="entry name" value="RING/U-box"/>
    <property type="match status" value="2"/>
</dbReference>
<dbReference type="EMBL" id="JQDR03003210">
    <property type="protein sequence ID" value="KAA0202653.1"/>
    <property type="molecule type" value="Genomic_DNA"/>
</dbReference>
<comment type="pathway">
    <text evidence="3">Protein modification; protein ubiquitination.</text>
</comment>
<dbReference type="GO" id="GO:0008270">
    <property type="term" value="F:zinc ion binding"/>
    <property type="evidence" value="ECO:0007669"/>
    <property type="project" value="UniProtKB-KW"/>
</dbReference>
<gene>
    <name evidence="18" type="ORF">HAZT_HAZT008214</name>
</gene>
<dbReference type="SMART" id="SM00647">
    <property type="entry name" value="IBR"/>
    <property type="match status" value="2"/>
</dbReference>
<dbReference type="FunFam" id="3.30.40.10:FF:000051">
    <property type="entry name" value="RBR-type E3 ubiquitin transferase"/>
    <property type="match status" value="1"/>
</dbReference>
<evidence type="ECO:0000256" key="6">
    <source>
        <dbReference type="ARBA" id="ARBA00022692"/>
    </source>
</evidence>
<sequence>MAAVGPLISNRRDTGSSIQNPISVPSSSIAQYCFNGSQERVSSPPAGTSLESPNRSQKADKVASTSPSLHKLLFKFQQYHYSEVPKSDSAFSEDIYAYSPILRGYSPDSPVSPPKLKSSVTQDSAFLPRSLSRASSIAPSLASAGASYLGSFIGSLGSGEDDTIYCRLCLMDVSVNLMCQLSFCQCRFCRFCMAEYVRVQILSGQHRIECPDGSCDARRDGVGELTSDEIEALVGNDLLAVRNKLKLDAEVTADPFRVFCPRPGCATVIRLKQPKFAIEAKHSIDPDLSAALAGLQSPAEYRPFAALQMPLESSSDFRVLQGIPEQPDIEGVMSGHGVTCPTCQLSFCPSCGLEPHGDAACASSLRASSSKGIKRQYNKLMGVDSSDLPGVIKCCPNPKCRVPIERNEGCAQMQCRACKHTFCWYCLASLEEDFLLRHYDKGPCRNKLGHSRASVLCHRLQVIAIFVSVGLLVFAAAPLLVFVGPCVLCCRSKNKEAAPNSSEDC</sequence>